<gene>
    <name evidence="12" type="ORF">V9T40_012647</name>
</gene>
<proteinExistence type="inferred from homology"/>
<feature type="transmembrane region" description="Helical" evidence="10">
    <location>
        <begin position="66"/>
        <end position="88"/>
    </location>
</feature>
<feature type="transmembrane region" description="Helical" evidence="10">
    <location>
        <begin position="135"/>
        <end position="154"/>
    </location>
</feature>
<dbReference type="SUPFAM" id="SSF52091">
    <property type="entry name" value="SpoIIaa-like"/>
    <property type="match status" value="1"/>
</dbReference>
<dbReference type="InterPro" id="IPR036961">
    <property type="entry name" value="Kinesin_motor_dom_sf"/>
</dbReference>
<keyword evidence="4" id="KW-0067">ATP-binding</keyword>
<accession>A0AAN9XZB3</accession>
<feature type="transmembrane region" description="Helical" evidence="10">
    <location>
        <begin position="109"/>
        <end position="129"/>
    </location>
</feature>
<dbReference type="GO" id="GO:0003777">
    <property type="term" value="F:microtubule motor activity"/>
    <property type="evidence" value="ECO:0007669"/>
    <property type="project" value="InterPro"/>
</dbReference>
<name>A0AAN9XZB3_9HEMI</name>
<feature type="transmembrane region" description="Helical" evidence="10">
    <location>
        <begin position="368"/>
        <end position="388"/>
    </location>
</feature>
<dbReference type="InterPro" id="IPR011547">
    <property type="entry name" value="SLC26A/SulP_dom"/>
</dbReference>
<comment type="caution">
    <text evidence="12">The sequence shown here is derived from an EMBL/GenBank/DDBJ whole genome shotgun (WGS) entry which is preliminary data.</text>
</comment>
<dbReference type="Pfam" id="PF00225">
    <property type="entry name" value="Kinesin"/>
    <property type="match status" value="1"/>
</dbReference>
<feature type="domain" description="Kinesin motor" evidence="11">
    <location>
        <begin position="643"/>
        <end position="844"/>
    </location>
</feature>
<feature type="coiled-coil region" evidence="8">
    <location>
        <begin position="965"/>
        <end position="1010"/>
    </location>
</feature>
<dbReference type="Gene3D" id="3.30.750.24">
    <property type="entry name" value="STAS domain"/>
    <property type="match status" value="1"/>
</dbReference>
<dbReference type="InterPro" id="IPR036513">
    <property type="entry name" value="STAS_dom_sf"/>
</dbReference>
<evidence type="ECO:0000313" key="12">
    <source>
        <dbReference type="EMBL" id="KAK7576361.1"/>
    </source>
</evidence>
<dbReference type="GO" id="GO:0055085">
    <property type="term" value="P:transmembrane transport"/>
    <property type="evidence" value="ECO:0007669"/>
    <property type="project" value="InterPro"/>
</dbReference>
<evidence type="ECO:0000256" key="6">
    <source>
        <dbReference type="ARBA" id="ARBA00023136"/>
    </source>
</evidence>
<feature type="compositionally biased region" description="Polar residues" evidence="9">
    <location>
        <begin position="591"/>
        <end position="607"/>
    </location>
</feature>
<keyword evidence="3" id="KW-0547">Nucleotide-binding</keyword>
<dbReference type="PROSITE" id="PS00411">
    <property type="entry name" value="KINESIN_MOTOR_1"/>
    <property type="match status" value="1"/>
</dbReference>
<dbReference type="InterPro" id="IPR001752">
    <property type="entry name" value="Kinesin_motor_dom"/>
</dbReference>
<dbReference type="EMBL" id="JBBCAQ010000036">
    <property type="protein sequence ID" value="KAK7576361.1"/>
    <property type="molecule type" value="Genomic_DNA"/>
</dbReference>
<evidence type="ECO:0000256" key="7">
    <source>
        <dbReference type="PROSITE-ProRule" id="PRU00283"/>
    </source>
</evidence>
<feature type="region of interest" description="Disordered" evidence="9">
    <location>
        <begin position="587"/>
        <end position="615"/>
    </location>
</feature>
<keyword evidence="2 10" id="KW-0812">Transmembrane</keyword>
<evidence type="ECO:0000256" key="10">
    <source>
        <dbReference type="SAM" id="Phobius"/>
    </source>
</evidence>
<feature type="transmembrane region" description="Helical" evidence="10">
    <location>
        <begin position="395"/>
        <end position="412"/>
    </location>
</feature>
<dbReference type="PANTHER" id="PTHR11814">
    <property type="entry name" value="SULFATE TRANSPORTER"/>
    <property type="match status" value="1"/>
</dbReference>
<keyword evidence="8" id="KW-0175">Coiled coil</keyword>
<evidence type="ECO:0000256" key="9">
    <source>
        <dbReference type="SAM" id="MobiDB-lite"/>
    </source>
</evidence>
<dbReference type="InterPro" id="IPR001902">
    <property type="entry name" value="SLC26A/SulP_fam"/>
</dbReference>
<dbReference type="GO" id="GO:0016020">
    <property type="term" value="C:membrane"/>
    <property type="evidence" value="ECO:0007669"/>
    <property type="project" value="UniProtKB-SubCell"/>
</dbReference>
<dbReference type="PRINTS" id="PR00380">
    <property type="entry name" value="KINESINHEAVY"/>
</dbReference>
<dbReference type="GO" id="GO:0007018">
    <property type="term" value="P:microtubule-based movement"/>
    <property type="evidence" value="ECO:0007669"/>
    <property type="project" value="InterPro"/>
</dbReference>
<dbReference type="SUPFAM" id="SSF52540">
    <property type="entry name" value="P-loop containing nucleoside triphosphate hydrolases"/>
    <property type="match status" value="1"/>
</dbReference>
<feature type="coiled-coil region" evidence="8">
    <location>
        <begin position="866"/>
        <end position="916"/>
    </location>
</feature>
<evidence type="ECO:0000256" key="1">
    <source>
        <dbReference type="ARBA" id="ARBA00004141"/>
    </source>
</evidence>
<keyword evidence="13" id="KW-1185">Reference proteome</keyword>
<evidence type="ECO:0000256" key="4">
    <source>
        <dbReference type="ARBA" id="ARBA00022840"/>
    </source>
</evidence>
<keyword evidence="5 10" id="KW-1133">Transmembrane helix</keyword>
<evidence type="ECO:0000256" key="5">
    <source>
        <dbReference type="ARBA" id="ARBA00022989"/>
    </source>
</evidence>
<dbReference type="Gene3D" id="3.40.850.10">
    <property type="entry name" value="Kinesin motor domain"/>
    <property type="match status" value="1"/>
</dbReference>
<sequence>MNAKSKKNGPRWKRKLYQRLSILSWLKDYNTDSAVSDLIAGITVGLTVMPQSLAYATLAGLEPQYGLYSAFAGCLVYCIFGSCKDITIGPTALMSLMTYQQVIGRNADFAVLLCFLTGIVQILMGFFHLGVLIDFISIPVTVGFTSATSVIIAVSQLKGLLGLKFDSDGSFFTVLKNVAQHIHETKTPDVCLGGICIIVLLVLRKIKDLKLDMMKDCQTNHKRIVKKALWLLSTARNAIVVLICSVFAYLYTEPNAKSIVVLTGPVKSGLPKLDLPPFATDVGNVHLTFFQMCTELGSSIVLVPVIAVLGNVAIAKAFASGATVDATQELFTLGICNMAGSFVSSMPVTGSFSRSAVNHASGVRTPIGGLYTGILILLALGLLTPYFYYIPKASLAAVIICAVIFMIEYEVVKPMWKSSRKDLIPTFATFVSCLSLGVELGILLGVGINIILLLIPSARPFLHYEKTKTNSGLEFLMIIPGNSLYFPAVDFLRTKVCKISVKDDYSHLPVVIDCRHILGADFTAAKGVKGLIDDFKKRNQPLYFYCPHKHVLDVLKCVCLDDFDEISSMHDLDSALQASPEKIMSIKTSDHSSASTTRNSDGLNDSESGPGESKKERIKVVVRIRPMVSKTSKRCVYALDNKITLSYMELYNECIKDLFNSDSNFLELRGNNNVQIIGLTEVVVTSPLQAIDLIKKGNEIRSVRYTGANAVSSRSHAILIIVLRRTNEQHEYDGLTTNTRQSKLLFVDLAGSERAKHTKNRGKRLQEGGHINKSLLALGNCISVLSNGTKASHVNFRDSKLTRILKQPLSGNYRTVMIAQINPALEFKEEAKNTLIYATKAMGITKKIQRNVITVSNHVPHYQSVIAELRDEVVRLKNKINEQSSTNKNPVKNFKAQQLKDEMISTFEERMKLRRELLDVDNHLLILRTEAEKLNQSISSLQSTTNKIYDFKSSASDVKKNLNNFDAMLSTIEDEQERYDQARSEILEKLDVMKDKAQCLENELHDSVDEEAEKELLTLFYRVHELEADKLSLQGERMLDTYELHRSEQLLKRYQEQQKISDCIITKQRQLIEGTADGDVIIPRYNILPFLDDVTDDDVTQLKSG</sequence>
<comment type="similarity">
    <text evidence="7">Belongs to the TRAFAC class myosin-kinesin ATPase superfamily. Kinesin family.</text>
</comment>
<keyword evidence="6 10" id="KW-0472">Membrane</keyword>
<comment type="subcellular location">
    <subcellularLocation>
        <location evidence="1">Membrane</location>
        <topology evidence="1">Multi-pass membrane protein</topology>
    </subcellularLocation>
</comment>
<evidence type="ECO:0000256" key="2">
    <source>
        <dbReference type="ARBA" id="ARBA00022692"/>
    </source>
</evidence>
<dbReference type="Pfam" id="PF00916">
    <property type="entry name" value="Sulfate_transp"/>
    <property type="match status" value="1"/>
</dbReference>
<evidence type="ECO:0000256" key="8">
    <source>
        <dbReference type="SAM" id="Coils"/>
    </source>
</evidence>
<dbReference type="AlphaFoldDB" id="A0AAN9XZB3"/>
<dbReference type="GO" id="GO:0008017">
    <property type="term" value="F:microtubule binding"/>
    <property type="evidence" value="ECO:0007669"/>
    <property type="project" value="InterPro"/>
</dbReference>
<dbReference type="InterPro" id="IPR019821">
    <property type="entry name" value="Kinesin_motor_CS"/>
</dbReference>
<comment type="caution">
    <text evidence="7">Lacks conserved residue(s) required for the propagation of feature annotation.</text>
</comment>
<feature type="transmembrane region" description="Helical" evidence="10">
    <location>
        <begin position="424"/>
        <end position="455"/>
    </location>
</feature>
<dbReference type="GO" id="GO:0005524">
    <property type="term" value="F:ATP binding"/>
    <property type="evidence" value="ECO:0007669"/>
    <property type="project" value="UniProtKB-KW"/>
</dbReference>
<dbReference type="CDD" id="cd07042">
    <property type="entry name" value="STAS_SulP_like_sulfate_transporter"/>
    <property type="match status" value="1"/>
</dbReference>
<dbReference type="PROSITE" id="PS50067">
    <property type="entry name" value="KINESIN_MOTOR_2"/>
    <property type="match status" value="1"/>
</dbReference>
<dbReference type="Proteomes" id="UP001367676">
    <property type="component" value="Unassembled WGS sequence"/>
</dbReference>
<dbReference type="InterPro" id="IPR027417">
    <property type="entry name" value="P-loop_NTPase"/>
</dbReference>
<evidence type="ECO:0000313" key="13">
    <source>
        <dbReference type="Proteomes" id="UP001367676"/>
    </source>
</evidence>
<feature type="transmembrane region" description="Helical" evidence="10">
    <location>
        <begin position="228"/>
        <end position="251"/>
    </location>
</feature>
<protein>
    <recommendedName>
        <fullName evidence="11">Kinesin motor domain-containing protein</fullName>
    </recommendedName>
</protein>
<evidence type="ECO:0000259" key="11">
    <source>
        <dbReference type="PROSITE" id="PS50067"/>
    </source>
</evidence>
<evidence type="ECO:0000256" key="3">
    <source>
        <dbReference type="ARBA" id="ARBA00022741"/>
    </source>
</evidence>
<feature type="transmembrane region" description="Helical" evidence="10">
    <location>
        <begin position="296"/>
        <end position="318"/>
    </location>
</feature>
<dbReference type="SMART" id="SM00129">
    <property type="entry name" value="KISc"/>
    <property type="match status" value="1"/>
</dbReference>
<organism evidence="12 13">
    <name type="scientific">Parthenolecanium corni</name>
    <dbReference type="NCBI Taxonomy" id="536013"/>
    <lineage>
        <taxon>Eukaryota</taxon>
        <taxon>Metazoa</taxon>
        <taxon>Ecdysozoa</taxon>
        <taxon>Arthropoda</taxon>
        <taxon>Hexapoda</taxon>
        <taxon>Insecta</taxon>
        <taxon>Pterygota</taxon>
        <taxon>Neoptera</taxon>
        <taxon>Paraneoptera</taxon>
        <taxon>Hemiptera</taxon>
        <taxon>Sternorrhyncha</taxon>
        <taxon>Coccoidea</taxon>
        <taxon>Coccidae</taxon>
        <taxon>Parthenolecanium</taxon>
    </lineage>
</organism>
<reference evidence="12 13" key="1">
    <citation type="submission" date="2024-03" db="EMBL/GenBank/DDBJ databases">
        <title>Adaptation during the transition from Ophiocordyceps entomopathogen to insect associate is accompanied by gene loss and intensified selection.</title>
        <authorList>
            <person name="Ward C.M."/>
            <person name="Onetto C.A."/>
            <person name="Borneman A.R."/>
        </authorList>
    </citation>
    <scope>NUCLEOTIDE SEQUENCE [LARGE SCALE GENOMIC DNA]</scope>
    <source>
        <strain evidence="12">AWRI1</strain>
        <tissue evidence="12">Single Adult Female</tissue>
    </source>
</reference>